<keyword evidence="10" id="KW-1015">Disulfide bond</keyword>
<evidence type="ECO:0000256" key="9">
    <source>
        <dbReference type="ARBA" id="ARBA00023136"/>
    </source>
</evidence>
<name>A0AA37T5X9_9GAMM</name>
<feature type="transmembrane region" description="Helical" evidence="12">
    <location>
        <begin position="30"/>
        <end position="51"/>
    </location>
</feature>
<feature type="transmembrane region" description="Helical" evidence="12">
    <location>
        <begin position="339"/>
        <end position="361"/>
    </location>
</feature>
<protein>
    <submittedName>
        <fullName evidence="13">Heme A synthase</fullName>
    </submittedName>
</protein>
<evidence type="ECO:0000256" key="12">
    <source>
        <dbReference type="SAM" id="Phobius"/>
    </source>
</evidence>
<evidence type="ECO:0000313" key="14">
    <source>
        <dbReference type="Proteomes" id="UP001156870"/>
    </source>
</evidence>
<keyword evidence="2" id="KW-1003">Cell membrane</keyword>
<dbReference type="PANTHER" id="PTHR35457">
    <property type="entry name" value="HEME A SYNTHASE"/>
    <property type="match status" value="1"/>
</dbReference>
<feature type="transmembrane region" description="Helical" evidence="12">
    <location>
        <begin position="125"/>
        <end position="146"/>
    </location>
</feature>
<dbReference type="AlphaFoldDB" id="A0AA37T5X9"/>
<gene>
    <name evidence="13" type="ORF">GCM10007877_01420</name>
</gene>
<evidence type="ECO:0000256" key="3">
    <source>
        <dbReference type="ARBA" id="ARBA00022692"/>
    </source>
</evidence>
<dbReference type="InterPro" id="IPR050450">
    <property type="entry name" value="COX15/CtaA_HemeA_synthase"/>
</dbReference>
<reference evidence="13 14" key="1">
    <citation type="journal article" date="2014" name="Int. J. Syst. Evol. Microbiol.">
        <title>Complete genome sequence of Corynebacterium casei LMG S-19264T (=DSM 44701T), isolated from a smear-ripened cheese.</title>
        <authorList>
            <consortium name="US DOE Joint Genome Institute (JGI-PGF)"/>
            <person name="Walter F."/>
            <person name="Albersmeier A."/>
            <person name="Kalinowski J."/>
            <person name="Ruckert C."/>
        </authorList>
    </citation>
    <scope>NUCLEOTIDE SEQUENCE [LARGE SCALE GENOMIC DNA]</scope>
    <source>
        <strain evidence="13 14">NBRC 110095</strain>
    </source>
</reference>
<keyword evidence="4" id="KW-0479">Metal-binding</keyword>
<dbReference type="GO" id="GO:0016020">
    <property type="term" value="C:membrane"/>
    <property type="evidence" value="ECO:0007669"/>
    <property type="project" value="UniProtKB-SubCell"/>
</dbReference>
<feature type="transmembrane region" description="Helical" evidence="12">
    <location>
        <begin position="309"/>
        <end position="333"/>
    </location>
</feature>
<feature type="transmembrane region" description="Helical" evidence="12">
    <location>
        <begin position="152"/>
        <end position="174"/>
    </location>
</feature>
<evidence type="ECO:0000256" key="8">
    <source>
        <dbReference type="ARBA" id="ARBA00023133"/>
    </source>
</evidence>
<keyword evidence="7" id="KW-0408">Iron</keyword>
<keyword evidence="9 12" id="KW-0472">Membrane</keyword>
<keyword evidence="3 12" id="KW-0812">Transmembrane</keyword>
<evidence type="ECO:0000256" key="11">
    <source>
        <dbReference type="ARBA" id="ARBA00023444"/>
    </source>
</evidence>
<dbReference type="Pfam" id="PF02628">
    <property type="entry name" value="COX15-CtaA"/>
    <property type="match status" value="1"/>
</dbReference>
<evidence type="ECO:0000256" key="6">
    <source>
        <dbReference type="ARBA" id="ARBA00023002"/>
    </source>
</evidence>
<dbReference type="InterPro" id="IPR003780">
    <property type="entry name" value="COX15/CtaA_fam"/>
</dbReference>
<feature type="transmembrane region" description="Helical" evidence="12">
    <location>
        <begin position="101"/>
        <end position="118"/>
    </location>
</feature>
<feature type="transmembrane region" description="Helical" evidence="12">
    <location>
        <begin position="203"/>
        <end position="221"/>
    </location>
</feature>
<comment type="subcellular location">
    <subcellularLocation>
        <location evidence="1">Membrane</location>
        <topology evidence="1">Multi-pass membrane protein</topology>
    </subcellularLocation>
</comment>
<keyword evidence="6" id="KW-0560">Oxidoreductase</keyword>
<comment type="pathway">
    <text evidence="11">Porphyrin-containing compound metabolism.</text>
</comment>
<keyword evidence="5 12" id="KW-1133">Transmembrane helix</keyword>
<keyword evidence="14" id="KW-1185">Reference proteome</keyword>
<keyword evidence="8" id="KW-0350">Heme biosynthesis</keyword>
<comment type="caution">
    <text evidence="13">The sequence shown here is derived from an EMBL/GenBank/DDBJ whole genome shotgun (WGS) entry which is preliminary data.</text>
</comment>
<feature type="transmembrane region" description="Helical" evidence="12">
    <location>
        <begin position="283"/>
        <end position="302"/>
    </location>
</feature>
<evidence type="ECO:0000256" key="2">
    <source>
        <dbReference type="ARBA" id="ARBA00022475"/>
    </source>
</evidence>
<evidence type="ECO:0000256" key="7">
    <source>
        <dbReference type="ARBA" id="ARBA00023004"/>
    </source>
</evidence>
<sequence length="384" mass="43046">MNNGVFMITMLNKKNNSNMIHDVYRPGCHLVNIALVLAFFVITLGAFTRLVDAGLGCPDWPGCYGHLSWPNSSEEIHLAERLFPEFPVDTQKTWPEMVHRYFAGILGLLIAWIAIVAIRQRKKNYPLKLPMALLILVVVQALFGMWTVTLKLWPQIVTAHLLGGFSTLALLWLLRLRLKKNFSNSGTKVMVRLTESKIIRWKWARNIVAISCIVVIGQIALGGWTSSNYAAMACPDFPTCHQQWIPQTNFSEGFNVAQTIGPNYLGGLLDGPARTAIHLSHRIGALFVMFFILAGVFILWSLHQRLALYLLFALVLQIGLGICNVMLSLPLLIAVAHNLGGALLFLTVITVLYHSYSVIYVHRKAVSESEFEEMAQWQNPIITP</sequence>
<evidence type="ECO:0000256" key="1">
    <source>
        <dbReference type="ARBA" id="ARBA00004141"/>
    </source>
</evidence>
<evidence type="ECO:0000256" key="10">
    <source>
        <dbReference type="ARBA" id="ARBA00023157"/>
    </source>
</evidence>
<dbReference type="Proteomes" id="UP001156870">
    <property type="component" value="Unassembled WGS sequence"/>
</dbReference>
<evidence type="ECO:0000256" key="5">
    <source>
        <dbReference type="ARBA" id="ARBA00022989"/>
    </source>
</evidence>
<accession>A0AA37T5X9</accession>
<dbReference type="GO" id="GO:0046872">
    <property type="term" value="F:metal ion binding"/>
    <property type="evidence" value="ECO:0007669"/>
    <property type="project" value="UniProtKB-KW"/>
</dbReference>
<dbReference type="PANTHER" id="PTHR35457:SF1">
    <property type="entry name" value="HEME A SYNTHASE"/>
    <property type="match status" value="1"/>
</dbReference>
<dbReference type="GO" id="GO:0016491">
    <property type="term" value="F:oxidoreductase activity"/>
    <property type="evidence" value="ECO:0007669"/>
    <property type="project" value="UniProtKB-KW"/>
</dbReference>
<evidence type="ECO:0000313" key="13">
    <source>
        <dbReference type="EMBL" id="GLS24431.1"/>
    </source>
</evidence>
<dbReference type="EMBL" id="BSPD01000003">
    <property type="protein sequence ID" value="GLS24431.1"/>
    <property type="molecule type" value="Genomic_DNA"/>
</dbReference>
<proteinExistence type="predicted"/>
<organism evidence="13 14">
    <name type="scientific">Marinibactrum halimedae</name>
    <dbReference type="NCBI Taxonomy" id="1444977"/>
    <lineage>
        <taxon>Bacteria</taxon>
        <taxon>Pseudomonadati</taxon>
        <taxon>Pseudomonadota</taxon>
        <taxon>Gammaproteobacteria</taxon>
        <taxon>Cellvibrionales</taxon>
        <taxon>Cellvibrionaceae</taxon>
        <taxon>Marinibactrum</taxon>
    </lineage>
</organism>
<dbReference type="GO" id="GO:0006784">
    <property type="term" value="P:heme A biosynthetic process"/>
    <property type="evidence" value="ECO:0007669"/>
    <property type="project" value="InterPro"/>
</dbReference>
<evidence type="ECO:0000256" key="4">
    <source>
        <dbReference type="ARBA" id="ARBA00022723"/>
    </source>
</evidence>